<sequence length="617" mass="70261">MRVAIIGGGPSGLVTLKYLVKAHESLPCEPVEARLFEYQPQVGGTFAARSYEDGELVSSKQLTTFSDFRHTSREDFLKIEQYVQYLGDYCTHFDLWPYINLHTRVVAIRRQSENSHIVTYQSIGSEKLDTWECDAIAICSGLHVTPNMPNIKGIENVPLVMHSSQFKKREQFGIGKTVMVVGSGETGADIAYLAVTSKTARVLLCHRDGFHFAPKRNQGPIILPILGRKPNPAEPGIPIDVSRANLFDTTYVHPILRNHTILWDYYHYYIKALLWVSSGTTYGMDQWIGEISPERHHPSRIFFNKSMKVCPFISEPYRPKLPGYKLWLYALRSALVQVPIPDTNGRQVDLAPWPKEVDEHGIVYFTDNKRPEYERLKNESIKPDVIVLCSGYKQEFPFFDSNHRSSAKGYPKPGDADVRGIWKRSEPSVGFIGFVRPSLGAIPPLSEMQAQLWIANLLTPHMIPQPLSPKDEQHYRLMPLPNSRITYGVDHESYAYQLALDLNSAPGVLDILELMSQSSGVKCWRLPIIWAFGAHLNTKFRLVGPWKWDGAQDLLTSDEFWQTITRRPLFFGHFIVSILPMMIFGPLSTIVFLYATVLNCIKTVYGYIWGLRERKVI</sequence>
<dbReference type="InterPro" id="IPR036188">
    <property type="entry name" value="FAD/NAD-bd_sf"/>
</dbReference>
<comment type="similarity">
    <text evidence="1">Belongs to the FMO family.</text>
</comment>
<evidence type="ECO:0000256" key="2">
    <source>
        <dbReference type="ARBA" id="ARBA00022630"/>
    </source>
</evidence>
<evidence type="ECO:0000256" key="5">
    <source>
        <dbReference type="ARBA" id="ARBA00023002"/>
    </source>
</evidence>
<keyword evidence="3" id="KW-0274">FAD</keyword>
<dbReference type="InterPro" id="IPR020946">
    <property type="entry name" value="Flavin_mOase-like"/>
</dbReference>
<name>A0ABR0SWU3_9HYPO</name>
<evidence type="ECO:0000313" key="8">
    <source>
        <dbReference type="Proteomes" id="UP001338125"/>
    </source>
</evidence>
<evidence type="ECO:0000256" key="3">
    <source>
        <dbReference type="ARBA" id="ARBA00022827"/>
    </source>
</evidence>
<dbReference type="Gene3D" id="3.50.50.60">
    <property type="entry name" value="FAD/NAD(P)-binding domain"/>
    <property type="match status" value="1"/>
</dbReference>
<comment type="caution">
    <text evidence="7">The sequence shown here is derived from an EMBL/GenBank/DDBJ whole genome shotgun (WGS) entry which is preliminary data.</text>
</comment>
<keyword evidence="8" id="KW-1185">Reference proteome</keyword>
<dbReference type="EMBL" id="JAVFKD010000004">
    <property type="protein sequence ID" value="KAK5996241.1"/>
    <property type="molecule type" value="Genomic_DNA"/>
</dbReference>
<organism evidence="7 8">
    <name type="scientific">Cladobotryum mycophilum</name>
    <dbReference type="NCBI Taxonomy" id="491253"/>
    <lineage>
        <taxon>Eukaryota</taxon>
        <taxon>Fungi</taxon>
        <taxon>Dikarya</taxon>
        <taxon>Ascomycota</taxon>
        <taxon>Pezizomycotina</taxon>
        <taxon>Sordariomycetes</taxon>
        <taxon>Hypocreomycetidae</taxon>
        <taxon>Hypocreales</taxon>
        <taxon>Hypocreaceae</taxon>
        <taxon>Cladobotryum</taxon>
    </lineage>
</organism>
<gene>
    <name evidence="7" type="ORF">PT974_04673</name>
</gene>
<keyword evidence="7" id="KW-0503">Monooxygenase</keyword>
<evidence type="ECO:0000256" key="1">
    <source>
        <dbReference type="ARBA" id="ARBA00009183"/>
    </source>
</evidence>
<keyword evidence="4" id="KW-0521">NADP</keyword>
<dbReference type="PIRSF" id="PIRSF000332">
    <property type="entry name" value="FMO"/>
    <property type="match status" value="1"/>
</dbReference>
<evidence type="ECO:0000313" key="7">
    <source>
        <dbReference type="EMBL" id="KAK5996241.1"/>
    </source>
</evidence>
<dbReference type="SUPFAM" id="SSF51905">
    <property type="entry name" value="FAD/NAD(P)-binding domain"/>
    <property type="match status" value="1"/>
</dbReference>
<evidence type="ECO:0000256" key="6">
    <source>
        <dbReference type="SAM" id="Phobius"/>
    </source>
</evidence>
<dbReference type="Proteomes" id="UP001338125">
    <property type="component" value="Unassembled WGS sequence"/>
</dbReference>
<evidence type="ECO:0000256" key="4">
    <source>
        <dbReference type="ARBA" id="ARBA00022857"/>
    </source>
</evidence>
<keyword evidence="2" id="KW-0285">Flavoprotein</keyword>
<proteinExistence type="inferred from homology"/>
<accession>A0ABR0SWU3</accession>
<keyword evidence="6" id="KW-0812">Transmembrane</keyword>
<dbReference type="Pfam" id="PF00743">
    <property type="entry name" value="FMO-like"/>
    <property type="match status" value="2"/>
</dbReference>
<keyword evidence="6" id="KW-0472">Membrane</keyword>
<protein>
    <submittedName>
        <fullName evidence="7">Monooxygenase ptmN</fullName>
    </submittedName>
</protein>
<dbReference type="InterPro" id="IPR000960">
    <property type="entry name" value="Flavin_mOase"/>
</dbReference>
<dbReference type="InterPro" id="IPR050346">
    <property type="entry name" value="FMO-like"/>
</dbReference>
<reference evidence="7 8" key="1">
    <citation type="submission" date="2024-01" db="EMBL/GenBank/DDBJ databases">
        <title>Complete genome of Cladobotryum mycophilum ATHUM6906.</title>
        <authorList>
            <person name="Christinaki A.C."/>
            <person name="Myridakis A.I."/>
            <person name="Kouvelis V.N."/>
        </authorList>
    </citation>
    <scope>NUCLEOTIDE SEQUENCE [LARGE SCALE GENOMIC DNA]</scope>
    <source>
        <strain evidence="7 8">ATHUM6906</strain>
    </source>
</reference>
<dbReference type="PANTHER" id="PTHR23023">
    <property type="entry name" value="DIMETHYLANILINE MONOOXYGENASE"/>
    <property type="match status" value="1"/>
</dbReference>
<keyword evidence="5" id="KW-0560">Oxidoreductase</keyword>
<dbReference type="PRINTS" id="PR00370">
    <property type="entry name" value="FMOXYGENASE"/>
</dbReference>
<keyword evidence="6" id="KW-1133">Transmembrane helix</keyword>
<dbReference type="GO" id="GO:0004497">
    <property type="term" value="F:monooxygenase activity"/>
    <property type="evidence" value="ECO:0007669"/>
    <property type="project" value="UniProtKB-KW"/>
</dbReference>
<feature type="transmembrane region" description="Helical" evidence="6">
    <location>
        <begin position="570"/>
        <end position="595"/>
    </location>
</feature>